<name>A0AAD4PZ18_9EURO</name>
<dbReference type="Proteomes" id="UP001201262">
    <property type="component" value="Unassembled WGS sequence"/>
</dbReference>
<dbReference type="RefSeq" id="XP_046073010.1">
    <property type="nucleotide sequence ID" value="XM_046211102.1"/>
</dbReference>
<dbReference type="EMBL" id="JAJTJA010000005">
    <property type="protein sequence ID" value="KAH8698546.1"/>
    <property type="molecule type" value="Genomic_DNA"/>
</dbReference>
<reference evidence="2" key="1">
    <citation type="submission" date="2021-12" db="EMBL/GenBank/DDBJ databases">
        <title>Convergent genome expansion in fungi linked to evolution of root-endophyte symbiosis.</title>
        <authorList>
            <consortium name="DOE Joint Genome Institute"/>
            <person name="Ke Y.-H."/>
            <person name="Bonito G."/>
            <person name="Liao H.-L."/>
            <person name="Looney B."/>
            <person name="Rojas-Flechas A."/>
            <person name="Nash J."/>
            <person name="Hameed K."/>
            <person name="Schadt C."/>
            <person name="Martin F."/>
            <person name="Crous P.W."/>
            <person name="Miettinen O."/>
            <person name="Magnuson J.K."/>
            <person name="Labbe J."/>
            <person name="Jacobson D."/>
            <person name="Doktycz M.J."/>
            <person name="Veneault-Fourrey C."/>
            <person name="Kuo A."/>
            <person name="Mondo S."/>
            <person name="Calhoun S."/>
            <person name="Riley R."/>
            <person name="Ohm R."/>
            <person name="LaButti K."/>
            <person name="Andreopoulos B."/>
            <person name="Pangilinan J."/>
            <person name="Nolan M."/>
            <person name="Tritt A."/>
            <person name="Clum A."/>
            <person name="Lipzen A."/>
            <person name="Daum C."/>
            <person name="Barry K."/>
            <person name="Grigoriev I.V."/>
            <person name="Vilgalys R."/>
        </authorList>
    </citation>
    <scope>NUCLEOTIDE SEQUENCE</scope>
    <source>
        <strain evidence="2">PMI_201</strain>
    </source>
</reference>
<feature type="compositionally biased region" description="Basic and acidic residues" evidence="1">
    <location>
        <begin position="104"/>
        <end position="119"/>
    </location>
</feature>
<evidence type="ECO:0000256" key="1">
    <source>
        <dbReference type="SAM" id="MobiDB-lite"/>
    </source>
</evidence>
<feature type="region of interest" description="Disordered" evidence="1">
    <location>
        <begin position="39"/>
        <end position="129"/>
    </location>
</feature>
<evidence type="ECO:0000313" key="2">
    <source>
        <dbReference type="EMBL" id="KAH8698546.1"/>
    </source>
</evidence>
<sequence>MLRLPTPNLPRPYILPVRSILQPASTPTLSNVRARFRTDDSHSGVKGHPFQEWKGSSTQHHAVNRARNNDVTDPEVEAAQQGREEHIQNQGIADATKSGATTQRDLRHSTKRAKEEHPHAPQPIIGMTDEKGEVSGFLSIGGKYEVC</sequence>
<evidence type="ECO:0000313" key="3">
    <source>
        <dbReference type="Proteomes" id="UP001201262"/>
    </source>
</evidence>
<dbReference type="AlphaFoldDB" id="A0AAD4PZ18"/>
<organism evidence="2 3">
    <name type="scientific">Talaromyces proteolyticus</name>
    <dbReference type="NCBI Taxonomy" id="1131652"/>
    <lineage>
        <taxon>Eukaryota</taxon>
        <taxon>Fungi</taxon>
        <taxon>Dikarya</taxon>
        <taxon>Ascomycota</taxon>
        <taxon>Pezizomycotina</taxon>
        <taxon>Eurotiomycetes</taxon>
        <taxon>Eurotiomycetidae</taxon>
        <taxon>Eurotiales</taxon>
        <taxon>Trichocomaceae</taxon>
        <taxon>Talaromyces</taxon>
        <taxon>Talaromyces sect. Bacilispori</taxon>
    </lineage>
</organism>
<keyword evidence="3" id="KW-1185">Reference proteome</keyword>
<accession>A0AAD4PZ18</accession>
<comment type="caution">
    <text evidence="2">The sequence shown here is derived from an EMBL/GenBank/DDBJ whole genome shotgun (WGS) entry which is preliminary data.</text>
</comment>
<protein>
    <submittedName>
        <fullName evidence="2">Uncharacterized protein</fullName>
    </submittedName>
</protein>
<proteinExistence type="predicted"/>
<gene>
    <name evidence="2" type="ORF">BGW36DRAFT_294439</name>
</gene>
<dbReference type="GeneID" id="70241389"/>